<sequence length="469" mass="51580">MKTQIKRSLFLLSLAFTIILSSCRSEDDLSIDPPLDANIEANSTIALLMKRVAANDGSRDNVIDGASNLSVQLPVTVTVNGVVINVTNSDDYEDILDAFDISEDDSDEVIISYPITVIFPDYSTIEVNSDSELSALTDNDNDNDIECIDFDYPITASFFNETSDTVSTIIINNDNQMYGFIEDLDELAAVSINFPITVALADGSVETINTIQELEAIIEAVDGTCDEDDNNDFNDCNANTYTTTYFEDSMLACGDWTIDKLKRNNNNLVDIYEAYVFTFNADGTLLVTENANEFNGTWEATGAAGDVDVTINVVGLPDFNDTWNLCKINLQPVEKQVELKIGTDRLRFGSYCSDSTDADLEDILEDGAWIVASYSDDGIDETSDYDGYEINFSDDGTVFATNGIDTNNGTWSVFANDGKMRLDFGTEMPFQEFNDNGWDVITVSNTEVTIHNVSGGNNSNTDILTLQKL</sequence>
<evidence type="ECO:0000313" key="1">
    <source>
        <dbReference type="EMBL" id="MBC2844742.1"/>
    </source>
</evidence>
<comment type="caution">
    <text evidence="1">The sequence shown here is derived from an EMBL/GenBank/DDBJ whole genome shotgun (WGS) entry which is preliminary data.</text>
</comment>
<proteinExistence type="predicted"/>
<keyword evidence="2" id="KW-1185">Reference proteome</keyword>
<organism evidence="1 2">
    <name type="scientific">Winogradskyella flava</name>
    <dbReference type="NCBI Taxonomy" id="1884876"/>
    <lineage>
        <taxon>Bacteria</taxon>
        <taxon>Pseudomonadati</taxon>
        <taxon>Bacteroidota</taxon>
        <taxon>Flavobacteriia</taxon>
        <taxon>Flavobacteriales</taxon>
        <taxon>Flavobacteriaceae</taxon>
        <taxon>Winogradskyella</taxon>
    </lineage>
</organism>
<evidence type="ECO:0000313" key="2">
    <source>
        <dbReference type="Proteomes" id="UP000533900"/>
    </source>
</evidence>
<dbReference type="Proteomes" id="UP000533900">
    <property type="component" value="Unassembled WGS sequence"/>
</dbReference>
<protein>
    <recommendedName>
        <fullName evidence="3">Lipocalin-like domain-containing protein</fullName>
    </recommendedName>
</protein>
<dbReference type="EMBL" id="JACLCP010000001">
    <property type="protein sequence ID" value="MBC2844742.1"/>
    <property type="molecule type" value="Genomic_DNA"/>
</dbReference>
<gene>
    <name evidence="1" type="ORF">H7F21_06520</name>
</gene>
<dbReference type="PROSITE" id="PS51257">
    <property type="entry name" value="PROKAR_LIPOPROTEIN"/>
    <property type="match status" value="1"/>
</dbReference>
<evidence type="ECO:0008006" key="3">
    <source>
        <dbReference type="Google" id="ProtNLM"/>
    </source>
</evidence>
<name>A0A842INC6_9FLAO</name>
<dbReference type="RefSeq" id="WP_185788388.1">
    <property type="nucleotide sequence ID" value="NZ_JACLCP010000001.1"/>
</dbReference>
<accession>A0A842INC6</accession>
<reference evidence="1" key="1">
    <citation type="submission" date="2020-08" db="EMBL/GenBank/DDBJ databases">
        <title>Winogradskyella ouciana sp. nov., isolated from the hadal seawater of the Mariana Trench.</title>
        <authorList>
            <person name="He X."/>
        </authorList>
    </citation>
    <scope>NUCLEOTIDE SEQUENCE [LARGE SCALE GENOMIC DNA]</scope>
    <source>
        <strain evidence="1">KCTC 52348</strain>
    </source>
</reference>
<dbReference type="AlphaFoldDB" id="A0A842INC6"/>